<evidence type="ECO:0000313" key="2">
    <source>
        <dbReference type="Proteomes" id="UP000183832"/>
    </source>
</evidence>
<protein>
    <submittedName>
        <fullName evidence="1">CLUMA_CG014136, isoform A</fullName>
    </submittedName>
</protein>
<sequence length="101" mass="11912">MLYDRAIHKNIYSLSCLETCLLGRFEAQQKYSFLAAPEEPQHVFVVQHSKVAMTFVSFHWPPTKTCLYCIMYGRLNLTLNPMKFSWLKLTYVLLKYEKGIK</sequence>
<organism evidence="1 2">
    <name type="scientific">Clunio marinus</name>
    <dbReference type="NCBI Taxonomy" id="568069"/>
    <lineage>
        <taxon>Eukaryota</taxon>
        <taxon>Metazoa</taxon>
        <taxon>Ecdysozoa</taxon>
        <taxon>Arthropoda</taxon>
        <taxon>Hexapoda</taxon>
        <taxon>Insecta</taxon>
        <taxon>Pterygota</taxon>
        <taxon>Neoptera</taxon>
        <taxon>Endopterygota</taxon>
        <taxon>Diptera</taxon>
        <taxon>Nematocera</taxon>
        <taxon>Chironomoidea</taxon>
        <taxon>Chironomidae</taxon>
        <taxon>Clunio</taxon>
    </lineage>
</organism>
<dbReference type="EMBL" id="CVRI01000054">
    <property type="protein sequence ID" value="CRL00885.1"/>
    <property type="molecule type" value="Genomic_DNA"/>
</dbReference>
<reference evidence="1 2" key="1">
    <citation type="submission" date="2015-04" db="EMBL/GenBank/DDBJ databases">
        <authorList>
            <person name="Syromyatnikov M.Y."/>
            <person name="Popov V.N."/>
        </authorList>
    </citation>
    <scope>NUCLEOTIDE SEQUENCE [LARGE SCALE GENOMIC DNA]</scope>
</reference>
<gene>
    <name evidence="1" type="ORF">CLUMA_CG014136</name>
</gene>
<name>A0A1J1IKX3_9DIPT</name>
<accession>A0A1J1IKX3</accession>
<keyword evidence="2" id="KW-1185">Reference proteome</keyword>
<proteinExistence type="predicted"/>
<dbReference type="Proteomes" id="UP000183832">
    <property type="component" value="Unassembled WGS sequence"/>
</dbReference>
<dbReference type="AlphaFoldDB" id="A0A1J1IKX3"/>
<evidence type="ECO:0000313" key="1">
    <source>
        <dbReference type="EMBL" id="CRL00885.1"/>
    </source>
</evidence>